<accession>A0A645CZD0</accession>
<feature type="transmembrane region" description="Helical" evidence="1">
    <location>
        <begin position="20"/>
        <end position="39"/>
    </location>
</feature>
<evidence type="ECO:0000313" key="2">
    <source>
        <dbReference type="EMBL" id="MPM82570.1"/>
    </source>
</evidence>
<feature type="transmembrane region" description="Helical" evidence="1">
    <location>
        <begin position="51"/>
        <end position="77"/>
    </location>
</feature>
<feature type="transmembrane region" description="Helical" evidence="1">
    <location>
        <begin position="109"/>
        <end position="127"/>
    </location>
</feature>
<comment type="caution">
    <text evidence="2">The sequence shown here is derived from an EMBL/GenBank/DDBJ whole genome shotgun (WGS) entry which is preliminary data.</text>
</comment>
<feature type="transmembrane region" description="Helical" evidence="1">
    <location>
        <begin position="83"/>
        <end position="102"/>
    </location>
</feature>
<sequence length="137" mass="15070">MLIPAAMDTIMDSSLIYPEISFITAPYLFGFIASIKISANSATSLLSMAICMSYFAFSLSSLSLVLLLAIILLLAVMPELSRPSIIAPAIFPLPINPIFLLITIQLPNIMYVLIALKFIIFLYLLVVNSQLFMYGDV</sequence>
<name>A0A645CZD0_9ZZZZ</name>
<dbReference type="AlphaFoldDB" id="A0A645CZD0"/>
<organism evidence="2">
    <name type="scientific">bioreactor metagenome</name>
    <dbReference type="NCBI Taxonomy" id="1076179"/>
    <lineage>
        <taxon>unclassified sequences</taxon>
        <taxon>metagenomes</taxon>
        <taxon>ecological metagenomes</taxon>
    </lineage>
</organism>
<gene>
    <name evidence="2" type="ORF">SDC9_129631</name>
</gene>
<keyword evidence="1" id="KW-0472">Membrane</keyword>
<reference evidence="2" key="1">
    <citation type="submission" date="2019-08" db="EMBL/GenBank/DDBJ databases">
        <authorList>
            <person name="Kucharzyk K."/>
            <person name="Murdoch R.W."/>
            <person name="Higgins S."/>
            <person name="Loffler F."/>
        </authorList>
    </citation>
    <scope>NUCLEOTIDE SEQUENCE</scope>
</reference>
<dbReference type="EMBL" id="VSSQ01031616">
    <property type="protein sequence ID" value="MPM82570.1"/>
    <property type="molecule type" value="Genomic_DNA"/>
</dbReference>
<keyword evidence="1" id="KW-1133">Transmembrane helix</keyword>
<keyword evidence="1" id="KW-0812">Transmembrane</keyword>
<proteinExistence type="predicted"/>
<evidence type="ECO:0000256" key="1">
    <source>
        <dbReference type="SAM" id="Phobius"/>
    </source>
</evidence>
<protein>
    <submittedName>
        <fullName evidence="2">Uncharacterized protein</fullName>
    </submittedName>
</protein>